<protein>
    <submittedName>
        <fullName evidence="1">Uncharacterized protein</fullName>
    </submittedName>
</protein>
<gene>
    <name evidence="1" type="ORF">U0070_015478</name>
</gene>
<sequence length="114" mass="12464">MEKKVICFEKVHSEERGQSSQSSYIVEKGNRVDSGYPVAKGHHFMEKSFPVEKPSSSGPAPNMPVPKTMQNIRENRVGSDTSTVPQIPHQNVAGTVNTAQSVQAGKARMRVEVA</sequence>
<dbReference type="Proteomes" id="UP001488838">
    <property type="component" value="Unassembled WGS sequence"/>
</dbReference>
<dbReference type="EMBL" id="JBBHLL010000805">
    <property type="protein sequence ID" value="KAK7797598.1"/>
    <property type="molecule type" value="Genomic_DNA"/>
</dbReference>
<comment type="caution">
    <text evidence="1">The sequence shown here is derived from an EMBL/GenBank/DDBJ whole genome shotgun (WGS) entry which is preliminary data.</text>
</comment>
<dbReference type="AlphaFoldDB" id="A0AAW0H4P9"/>
<organism evidence="1 2">
    <name type="scientific">Myodes glareolus</name>
    <name type="common">Bank vole</name>
    <name type="synonym">Clethrionomys glareolus</name>
    <dbReference type="NCBI Taxonomy" id="447135"/>
    <lineage>
        <taxon>Eukaryota</taxon>
        <taxon>Metazoa</taxon>
        <taxon>Chordata</taxon>
        <taxon>Craniata</taxon>
        <taxon>Vertebrata</taxon>
        <taxon>Euteleostomi</taxon>
        <taxon>Mammalia</taxon>
        <taxon>Eutheria</taxon>
        <taxon>Euarchontoglires</taxon>
        <taxon>Glires</taxon>
        <taxon>Rodentia</taxon>
        <taxon>Myomorpha</taxon>
        <taxon>Muroidea</taxon>
        <taxon>Cricetidae</taxon>
        <taxon>Arvicolinae</taxon>
        <taxon>Myodes</taxon>
    </lineage>
</organism>
<keyword evidence="2" id="KW-1185">Reference proteome</keyword>
<proteinExistence type="predicted"/>
<reference evidence="1 2" key="1">
    <citation type="journal article" date="2023" name="bioRxiv">
        <title>Conserved and derived expression patterns and positive selection on dental genes reveal complex evolutionary context of ever-growing rodent molars.</title>
        <authorList>
            <person name="Calamari Z.T."/>
            <person name="Song A."/>
            <person name="Cohen E."/>
            <person name="Akter M."/>
            <person name="Roy R.D."/>
            <person name="Hallikas O."/>
            <person name="Christensen M.M."/>
            <person name="Li P."/>
            <person name="Marangoni P."/>
            <person name="Jernvall J."/>
            <person name="Klein O.D."/>
        </authorList>
    </citation>
    <scope>NUCLEOTIDE SEQUENCE [LARGE SCALE GENOMIC DNA]</scope>
    <source>
        <strain evidence="1">V071</strain>
    </source>
</reference>
<accession>A0AAW0H4P9</accession>
<evidence type="ECO:0000313" key="2">
    <source>
        <dbReference type="Proteomes" id="UP001488838"/>
    </source>
</evidence>
<evidence type="ECO:0000313" key="1">
    <source>
        <dbReference type="EMBL" id="KAK7797598.1"/>
    </source>
</evidence>
<name>A0AAW0H4P9_MYOGA</name>